<comment type="similarity">
    <text evidence="2 7">Belongs to the cytochrome c oxidase subunit 3 family.</text>
</comment>
<proteinExistence type="inferred from homology"/>
<comment type="caution">
    <text evidence="10">The sequence shown here is derived from an EMBL/GenBank/DDBJ whole genome shotgun (WGS) entry which is preliminary data.</text>
</comment>
<comment type="subcellular location">
    <subcellularLocation>
        <location evidence="1 7">Cell membrane</location>
        <topology evidence="1 7">Multi-pass membrane protein</topology>
    </subcellularLocation>
</comment>
<dbReference type="PANTHER" id="PTHR11403:SF2">
    <property type="entry name" value="CYTOCHROME BO(3) UBIQUINOL OXIDASE SUBUNIT 3"/>
    <property type="match status" value="1"/>
</dbReference>
<dbReference type="PROSITE" id="PS50253">
    <property type="entry name" value="COX3"/>
    <property type="match status" value="1"/>
</dbReference>
<evidence type="ECO:0000256" key="3">
    <source>
        <dbReference type="ARBA" id="ARBA00022475"/>
    </source>
</evidence>
<dbReference type="InterPro" id="IPR000298">
    <property type="entry name" value="Cyt_c_oxidase-like_su3"/>
</dbReference>
<dbReference type="SUPFAM" id="SSF81452">
    <property type="entry name" value="Cytochrome c oxidase subunit III-like"/>
    <property type="match status" value="1"/>
</dbReference>
<evidence type="ECO:0000256" key="5">
    <source>
        <dbReference type="ARBA" id="ARBA00022989"/>
    </source>
</evidence>
<accession>A0A4U5TUR2</accession>
<dbReference type="AlphaFoldDB" id="A0A4U5TUR2"/>
<dbReference type="EMBL" id="SWMU01000001">
    <property type="protein sequence ID" value="TKS57264.1"/>
    <property type="molecule type" value="Genomic_DNA"/>
</dbReference>
<feature type="transmembrane region" description="Helical" evidence="8">
    <location>
        <begin position="53"/>
        <end position="73"/>
    </location>
</feature>
<dbReference type="Pfam" id="PF00510">
    <property type="entry name" value="COX3"/>
    <property type="match status" value="1"/>
</dbReference>
<feature type="domain" description="Heme-copper oxidase subunit III family profile" evidence="9">
    <location>
        <begin position="1"/>
        <end position="193"/>
    </location>
</feature>
<evidence type="ECO:0000313" key="11">
    <source>
        <dbReference type="Proteomes" id="UP000306552"/>
    </source>
</evidence>
<keyword evidence="6 8" id="KW-0472">Membrane</keyword>
<dbReference type="Proteomes" id="UP000306552">
    <property type="component" value="Unassembled WGS sequence"/>
</dbReference>
<dbReference type="InterPro" id="IPR035973">
    <property type="entry name" value="Cyt_c_oxidase_su3-like_sf"/>
</dbReference>
<evidence type="ECO:0000256" key="8">
    <source>
        <dbReference type="SAM" id="Phobius"/>
    </source>
</evidence>
<keyword evidence="5 8" id="KW-1133">Transmembrane helix</keyword>
<feature type="transmembrane region" description="Helical" evidence="8">
    <location>
        <begin position="128"/>
        <end position="153"/>
    </location>
</feature>
<dbReference type="GO" id="GO:0005886">
    <property type="term" value="C:plasma membrane"/>
    <property type="evidence" value="ECO:0007669"/>
    <property type="project" value="UniProtKB-SubCell"/>
</dbReference>
<evidence type="ECO:0000259" key="9">
    <source>
        <dbReference type="PROSITE" id="PS50253"/>
    </source>
</evidence>
<evidence type="ECO:0000256" key="4">
    <source>
        <dbReference type="ARBA" id="ARBA00022692"/>
    </source>
</evidence>
<sequence>MAIEQRSEQEKRDRSKKMMLWFGIISMVMTFAGLTSAYVVSSKRPDWISDFELPEIFGTSTIVILMSSLTLFLSKKLLKADKRNLTSLFLFFTFLLGAVFVGLQLKGFETLVENGYYFTGETSTINSSYIYVLVMAHLVHLAAGIIVLFVLIYNHFRKRYNSSKMLGFTIGSTFWHFVDILWLFLFLFLTFYK</sequence>
<reference evidence="10 11" key="1">
    <citation type="submission" date="2019-04" db="EMBL/GenBank/DDBJ databases">
        <title>Psychroflexus halotolerans sp. nov., isolated from a marine solar saltern.</title>
        <authorList>
            <person name="Feng X."/>
        </authorList>
    </citation>
    <scope>NUCLEOTIDE SEQUENCE [LARGE SCALE GENOMIC DNA]</scope>
    <source>
        <strain evidence="10 11">WDS2C27</strain>
    </source>
</reference>
<evidence type="ECO:0000256" key="1">
    <source>
        <dbReference type="ARBA" id="ARBA00004651"/>
    </source>
</evidence>
<dbReference type="RefSeq" id="WP_138930967.1">
    <property type="nucleotide sequence ID" value="NZ_SWMU01000001.1"/>
</dbReference>
<name>A0A4U5TUR2_9FLAO</name>
<keyword evidence="11" id="KW-1185">Reference proteome</keyword>
<keyword evidence="4 7" id="KW-0812">Transmembrane</keyword>
<dbReference type="Gene3D" id="1.20.120.80">
    <property type="entry name" value="Cytochrome c oxidase, subunit III, four-helix bundle"/>
    <property type="match status" value="1"/>
</dbReference>
<protein>
    <submittedName>
        <fullName evidence="10">Heme-copper oxidase subunit III</fullName>
    </submittedName>
</protein>
<keyword evidence="3" id="KW-1003">Cell membrane</keyword>
<evidence type="ECO:0000256" key="2">
    <source>
        <dbReference type="ARBA" id="ARBA00010581"/>
    </source>
</evidence>
<dbReference type="InterPro" id="IPR013833">
    <property type="entry name" value="Cyt_c_oxidase_su3_a-hlx"/>
</dbReference>
<dbReference type="PANTHER" id="PTHR11403">
    <property type="entry name" value="CYTOCHROME C OXIDASE SUBUNIT III"/>
    <property type="match status" value="1"/>
</dbReference>
<evidence type="ECO:0000313" key="10">
    <source>
        <dbReference type="EMBL" id="TKS57264.1"/>
    </source>
</evidence>
<dbReference type="InterPro" id="IPR024791">
    <property type="entry name" value="Cyt_c/ubiquinol_Oxase_su3"/>
</dbReference>
<gene>
    <name evidence="10" type="ORF">FCN74_02265</name>
</gene>
<dbReference type="GO" id="GO:0004129">
    <property type="term" value="F:cytochrome-c oxidase activity"/>
    <property type="evidence" value="ECO:0007669"/>
    <property type="project" value="InterPro"/>
</dbReference>
<organism evidence="10 11">
    <name type="scientific">Mesohalobacter halotolerans</name>
    <dbReference type="NCBI Taxonomy" id="1883405"/>
    <lineage>
        <taxon>Bacteria</taxon>
        <taxon>Pseudomonadati</taxon>
        <taxon>Bacteroidota</taxon>
        <taxon>Flavobacteriia</taxon>
        <taxon>Flavobacteriales</taxon>
        <taxon>Flavobacteriaceae</taxon>
        <taxon>Mesohalobacter</taxon>
    </lineage>
</organism>
<dbReference type="GO" id="GO:0019646">
    <property type="term" value="P:aerobic electron transport chain"/>
    <property type="evidence" value="ECO:0007669"/>
    <property type="project" value="InterPro"/>
</dbReference>
<feature type="transmembrane region" description="Helical" evidence="8">
    <location>
        <begin position="20"/>
        <end position="41"/>
    </location>
</feature>
<dbReference type="OrthoDB" id="679789at2"/>
<feature type="transmembrane region" description="Helical" evidence="8">
    <location>
        <begin position="85"/>
        <end position="108"/>
    </location>
</feature>
<evidence type="ECO:0000256" key="7">
    <source>
        <dbReference type="RuleBase" id="RU003376"/>
    </source>
</evidence>
<dbReference type="CDD" id="cd00386">
    <property type="entry name" value="Heme_Cu_Oxidase_III_like"/>
    <property type="match status" value="1"/>
</dbReference>
<evidence type="ECO:0000256" key="6">
    <source>
        <dbReference type="ARBA" id="ARBA00023136"/>
    </source>
</evidence>
<feature type="transmembrane region" description="Helical" evidence="8">
    <location>
        <begin position="165"/>
        <end position="192"/>
    </location>
</feature>